<dbReference type="PROSITE" id="PS51318">
    <property type="entry name" value="TAT"/>
    <property type="match status" value="1"/>
</dbReference>
<accession>A0A344UQ14</accession>
<dbReference type="InterPro" id="IPR001460">
    <property type="entry name" value="PCN-bd_Tpept"/>
</dbReference>
<protein>
    <recommendedName>
        <fullName evidence="4 9">Beta-lactamase</fullName>
        <ecNumber evidence="4 9">3.5.2.6</ecNumber>
    </recommendedName>
</protein>
<feature type="chain" id="PRO_5016898231" description="Beta-lactamase" evidence="11">
    <location>
        <begin position="35"/>
        <end position="652"/>
    </location>
</feature>
<gene>
    <name evidence="15" type="primary">pbpA_1</name>
    <name evidence="15" type="ORF">JS278_00165</name>
</gene>
<feature type="signal peptide" evidence="11">
    <location>
        <begin position="1"/>
        <end position="34"/>
    </location>
</feature>
<dbReference type="InterPro" id="IPR012338">
    <property type="entry name" value="Beta-lactam/transpept-like"/>
</dbReference>
<evidence type="ECO:0000256" key="6">
    <source>
        <dbReference type="ARBA" id="ARBA00022801"/>
    </source>
</evidence>
<comment type="similarity">
    <text evidence="2">Belongs to the transpeptidase family.</text>
</comment>
<dbReference type="RefSeq" id="WP_114043526.1">
    <property type="nucleotide sequence ID" value="NZ_CP025198.1"/>
</dbReference>
<feature type="domain" description="Penicillin-binding protein transpeptidase" evidence="12">
    <location>
        <begin position="381"/>
        <end position="650"/>
    </location>
</feature>
<dbReference type="GO" id="GO:0005886">
    <property type="term" value="C:plasma membrane"/>
    <property type="evidence" value="ECO:0007669"/>
    <property type="project" value="TreeGrafter"/>
</dbReference>
<evidence type="ECO:0000313" key="15">
    <source>
        <dbReference type="EMBL" id="AXE37362.1"/>
    </source>
</evidence>
<dbReference type="Gene3D" id="3.30.1390.30">
    <property type="entry name" value="Penicillin-binding protein 2a, domain 3"/>
    <property type="match status" value="1"/>
</dbReference>
<dbReference type="GO" id="GO:0017001">
    <property type="term" value="P:antibiotic catabolic process"/>
    <property type="evidence" value="ECO:0007669"/>
    <property type="project" value="InterPro"/>
</dbReference>
<dbReference type="InterPro" id="IPR002137">
    <property type="entry name" value="Beta-lactam_class-D_AS"/>
</dbReference>
<dbReference type="SUPFAM" id="SSF56519">
    <property type="entry name" value="Penicillin binding protein dimerisation domain"/>
    <property type="match status" value="1"/>
</dbReference>
<dbReference type="KEGG" id="acij:JS278_00165"/>
<dbReference type="Pfam" id="PF00905">
    <property type="entry name" value="Transpeptidase"/>
    <property type="match status" value="1"/>
</dbReference>
<evidence type="ECO:0000256" key="11">
    <source>
        <dbReference type="SAM" id="SignalP"/>
    </source>
</evidence>
<dbReference type="GO" id="GO:0046677">
    <property type="term" value="P:response to antibiotic"/>
    <property type="evidence" value="ECO:0007669"/>
    <property type="project" value="UniProtKB-UniRule"/>
</dbReference>
<dbReference type="Gene3D" id="3.40.710.10">
    <property type="entry name" value="DD-peptidase/beta-lactamase superfamily"/>
    <property type="match status" value="1"/>
</dbReference>
<evidence type="ECO:0000259" key="13">
    <source>
        <dbReference type="Pfam" id="PF03717"/>
    </source>
</evidence>
<dbReference type="Gene3D" id="3.90.1310.10">
    <property type="entry name" value="Penicillin-binding protein 2a (Domain 2)"/>
    <property type="match status" value="1"/>
</dbReference>
<dbReference type="GO" id="GO:0008800">
    <property type="term" value="F:beta-lactamase activity"/>
    <property type="evidence" value="ECO:0007669"/>
    <property type="project" value="UniProtKB-UniRule"/>
</dbReference>
<dbReference type="EMBL" id="CP025198">
    <property type="protein sequence ID" value="AXE37362.1"/>
    <property type="molecule type" value="Genomic_DNA"/>
</dbReference>
<dbReference type="InterPro" id="IPR005311">
    <property type="entry name" value="PBP_dimer"/>
</dbReference>
<evidence type="ECO:0000256" key="8">
    <source>
        <dbReference type="ARBA" id="ARBA00023251"/>
    </source>
</evidence>
<dbReference type="InterPro" id="IPR050515">
    <property type="entry name" value="Beta-lactam/transpept"/>
</dbReference>
<dbReference type="GO" id="GO:0071972">
    <property type="term" value="F:peptidoglycan L,D-transpeptidase activity"/>
    <property type="evidence" value="ECO:0007669"/>
    <property type="project" value="TreeGrafter"/>
</dbReference>
<comment type="similarity">
    <text evidence="3 9">Belongs to the class-D beta-lactamase family.</text>
</comment>
<dbReference type="AlphaFoldDB" id="A0A344UQ14"/>
<feature type="domain" description="Penicillin-binding protein dimerisation" evidence="13">
    <location>
        <begin position="160"/>
        <end position="312"/>
    </location>
</feature>
<reference evidence="15 16" key="1">
    <citation type="submission" date="2017-12" db="EMBL/GenBank/DDBJ databases">
        <title>The whole genome sequence of the Acidipropionibacterium virtanenii sp. nov. type strain JS278.</title>
        <authorList>
            <person name="Laine P."/>
            <person name="Deptula P."/>
            <person name="Varmanen P."/>
            <person name="Auvinen P."/>
        </authorList>
    </citation>
    <scope>NUCLEOTIDE SEQUENCE [LARGE SCALE GENOMIC DNA]</scope>
    <source>
        <strain evidence="15 16">JS278</strain>
    </source>
</reference>
<dbReference type="Proteomes" id="UP000251995">
    <property type="component" value="Chromosome"/>
</dbReference>
<sequence>MPQNPVVSRRSFGKAAAGTTAALALGGGMLGSLAACSSSDDNAPDAARQSAQKLAAGLTKGDLKNVPLDDPATAVSDLKVIFTGMDGLRPITALASVTKDGDSCTATLAHTLALGSRKWAFTSTATLNQDAGTWKTAWEPAIVHPQLGQATRLRHTRKLGERAPITGNEGKDIVVKHTVHDLGIDKSHLDKTKWEASATALAKLVKIDAKTYVAKVKAAGDQAFVVAITVREQDIPRNIDSVDGASVVDRDLMLASTRTFAIGLLGTSGLADDSDVKRGKGEIQEGDVVGKSGLQLRYDDQLRGKVGHVISIVARKDPTSSASPASQPTVTATGSSSASPDTPQGLFSVPATDGKALRVTLDPDSQSKAEAALSPVKGVACLVAVQPGTGRILAAANSTAASANGYATSGQYAPGSTFKIATTLALVRAGLTTSSPVNCSPNITVNGRSFHNYSDYDSSYSGSIPLVDAVAQSCNTAFISQHAKVTSATLRKAAGSLGMGTDYDTGFPAFYGQVSDTTAADVLASDMIGQGGVLASPMAMAGVAASVAAGRTVIPWLVEGHQPKSKATALSTKEVAALRQVMIATVQKGSGRVLSGLATGAKTGTAEFGESGKLRTHAWMICWTSAIAVACMVEIGESGSGTAGPLIKAFLS</sequence>
<dbReference type="GO" id="GO:0008658">
    <property type="term" value="F:penicillin binding"/>
    <property type="evidence" value="ECO:0007669"/>
    <property type="project" value="InterPro"/>
</dbReference>
<comment type="subcellular location">
    <subcellularLocation>
        <location evidence="1">Membrane</location>
    </subcellularLocation>
</comment>
<evidence type="ECO:0000313" key="16">
    <source>
        <dbReference type="Proteomes" id="UP000251995"/>
    </source>
</evidence>
<comment type="catalytic activity">
    <reaction evidence="9">
        <text>a beta-lactam + H2O = a substituted beta-amino acid</text>
        <dbReference type="Rhea" id="RHEA:20401"/>
        <dbReference type="ChEBI" id="CHEBI:15377"/>
        <dbReference type="ChEBI" id="CHEBI:35627"/>
        <dbReference type="ChEBI" id="CHEBI:140347"/>
        <dbReference type="EC" id="3.5.2.6"/>
    </reaction>
</comment>
<evidence type="ECO:0000256" key="10">
    <source>
        <dbReference type="SAM" id="MobiDB-lite"/>
    </source>
</evidence>
<keyword evidence="7" id="KW-0472">Membrane</keyword>
<dbReference type="InterPro" id="IPR007887">
    <property type="entry name" value="MecA_N"/>
</dbReference>
<keyword evidence="8 9" id="KW-0046">Antibiotic resistance</keyword>
<dbReference type="PROSITE" id="PS00337">
    <property type="entry name" value="BETA_LACTAMASE_D"/>
    <property type="match status" value="1"/>
</dbReference>
<dbReference type="InterPro" id="IPR036138">
    <property type="entry name" value="PBP_dimer_sf"/>
</dbReference>
<evidence type="ECO:0000259" key="14">
    <source>
        <dbReference type="Pfam" id="PF05223"/>
    </source>
</evidence>
<dbReference type="Pfam" id="PF05223">
    <property type="entry name" value="MecA_N"/>
    <property type="match status" value="1"/>
</dbReference>
<dbReference type="GO" id="GO:0071555">
    <property type="term" value="P:cell wall organization"/>
    <property type="evidence" value="ECO:0007669"/>
    <property type="project" value="TreeGrafter"/>
</dbReference>
<evidence type="ECO:0000256" key="4">
    <source>
        <dbReference type="ARBA" id="ARBA00012865"/>
    </source>
</evidence>
<evidence type="ECO:0000256" key="7">
    <source>
        <dbReference type="ARBA" id="ARBA00023136"/>
    </source>
</evidence>
<keyword evidence="16" id="KW-1185">Reference proteome</keyword>
<dbReference type="SUPFAM" id="SSF56601">
    <property type="entry name" value="beta-lactamase/transpeptidase-like"/>
    <property type="match status" value="1"/>
</dbReference>
<evidence type="ECO:0000256" key="2">
    <source>
        <dbReference type="ARBA" id="ARBA00007171"/>
    </source>
</evidence>
<dbReference type="OrthoDB" id="5241017at2"/>
<keyword evidence="6 9" id="KW-0378">Hydrolase</keyword>
<organism evidence="15 16">
    <name type="scientific">Acidipropionibacterium virtanenii</name>
    <dbReference type="NCBI Taxonomy" id="2057246"/>
    <lineage>
        <taxon>Bacteria</taxon>
        <taxon>Bacillati</taxon>
        <taxon>Actinomycetota</taxon>
        <taxon>Actinomycetes</taxon>
        <taxon>Propionibacteriales</taxon>
        <taxon>Propionibacteriaceae</taxon>
        <taxon>Acidipropionibacterium</taxon>
    </lineage>
</organism>
<evidence type="ECO:0000256" key="1">
    <source>
        <dbReference type="ARBA" id="ARBA00004370"/>
    </source>
</evidence>
<dbReference type="EC" id="3.5.2.6" evidence="4 9"/>
<evidence type="ECO:0000256" key="9">
    <source>
        <dbReference type="RuleBase" id="RU361140"/>
    </source>
</evidence>
<dbReference type="PANTHER" id="PTHR30627:SF24">
    <property type="entry name" value="PENICILLIN-BINDING PROTEIN 4B"/>
    <property type="match status" value="1"/>
</dbReference>
<dbReference type="PANTHER" id="PTHR30627">
    <property type="entry name" value="PEPTIDOGLYCAN D,D-TRANSPEPTIDASE"/>
    <property type="match status" value="1"/>
</dbReference>
<evidence type="ECO:0000256" key="5">
    <source>
        <dbReference type="ARBA" id="ARBA00022729"/>
    </source>
</evidence>
<feature type="domain" description="NTF2-like N-terminal transpeptidase" evidence="14">
    <location>
        <begin position="73"/>
        <end position="149"/>
    </location>
</feature>
<feature type="compositionally biased region" description="Low complexity" evidence="10">
    <location>
        <begin position="319"/>
        <end position="333"/>
    </location>
</feature>
<dbReference type="InterPro" id="IPR006311">
    <property type="entry name" value="TAT_signal"/>
</dbReference>
<feature type="region of interest" description="Disordered" evidence="10">
    <location>
        <begin position="316"/>
        <end position="349"/>
    </location>
</feature>
<name>A0A344UQ14_9ACTN</name>
<evidence type="ECO:0000259" key="12">
    <source>
        <dbReference type="Pfam" id="PF00905"/>
    </source>
</evidence>
<dbReference type="Pfam" id="PF03717">
    <property type="entry name" value="PBP_dimer"/>
    <property type="match status" value="1"/>
</dbReference>
<keyword evidence="5 11" id="KW-0732">Signal</keyword>
<proteinExistence type="inferred from homology"/>
<evidence type="ECO:0000256" key="3">
    <source>
        <dbReference type="ARBA" id="ARBA00007898"/>
    </source>
</evidence>